<comment type="caution">
    <text evidence="2">The sequence shown here is derived from an EMBL/GenBank/DDBJ whole genome shotgun (WGS) entry which is preliminary data.</text>
</comment>
<organism evidence="2 3">
    <name type="scientific">Candidatus Methanoperedens nitratireducens</name>
    <dbReference type="NCBI Taxonomy" id="1392998"/>
    <lineage>
        <taxon>Archaea</taxon>
        <taxon>Methanobacteriati</taxon>
        <taxon>Methanobacteriota</taxon>
        <taxon>Stenosarchaea group</taxon>
        <taxon>Methanomicrobia</taxon>
        <taxon>Methanosarcinales</taxon>
        <taxon>ANME-2 cluster</taxon>
        <taxon>Candidatus Methanoperedentaceae</taxon>
        <taxon>Candidatus Methanoperedens</taxon>
    </lineage>
</organism>
<evidence type="ECO:0000313" key="2">
    <source>
        <dbReference type="EMBL" id="KCZ72698.1"/>
    </source>
</evidence>
<reference evidence="2 3" key="1">
    <citation type="journal article" date="2013" name="Nature">
        <title>Anaerobic oxidation of methane coupled to nitrate reduction in a novel archaeal lineage.</title>
        <authorList>
            <person name="Haroon M.F."/>
            <person name="Hu S."/>
            <person name="Shi Y."/>
            <person name="Imelfort M."/>
            <person name="Keller J."/>
            <person name="Hugenholtz P."/>
            <person name="Yuan Z."/>
            <person name="Tyson G.W."/>
        </authorList>
    </citation>
    <scope>NUCLEOTIDE SEQUENCE [LARGE SCALE GENOMIC DNA]</scope>
    <source>
        <strain evidence="2 3">ANME-2d</strain>
    </source>
</reference>
<protein>
    <submittedName>
        <fullName evidence="2">Uncharacterized protein</fullName>
    </submittedName>
</protein>
<keyword evidence="1" id="KW-0472">Membrane</keyword>
<dbReference type="AlphaFoldDB" id="A0A062V7Z1"/>
<dbReference type="Proteomes" id="UP000027153">
    <property type="component" value="Unassembled WGS sequence"/>
</dbReference>
<dbReference type="EMBL" id="JMIY01000002">
    <property type="protein sequence ID" value="KCZ72698.1"/>
    <property type="molecule type" value="Genomic_DNA"/>
</dbReference>
<feature type="transmembrane region" description="Helical" evidence="1">
    <location>
        <begin position="7"/>
        <end position="25"/>
    </location>
</feature>
<dbReference type="RefSeq" id="WP_048089652.1">
    <property type="nucleotide sequence ID" value="NZ_JMIY01000002.1"/>
</dbReference>
<accession>A0A062V7Z1</accession>
<keyword evidence="1" id="KW-1133">Transmembrane helix</keyword>
<sequence>MNLIKQGILMAITAFIFSMLFSYFMDGNINWILSFGIVSGFLLGTLLMYLLKKEERRQRGSGD</sequence>
<keyword evidence="1" id="KW-0812">Transmembrane</keyword>
<gene>
    <name evidence="2" type="ORF">ANME2D_01129</name>
</gene>
<evidence type="ECO:0000256" key="1">
    <source>
        <dbReference type="SAM" id="Phobius"/>
    </source>
</evidence>
<name>A0A062V7Z1_9EURY</name>
<feature type="transmembrane region" description="Helical" evidence="1">
    <location>
        <begin position="31"/>
        <end position="51"/>
    </location>
</feature>
<evidence type="ECO:0000313" key="3">
    <source>
        <dbReference type="Proteomes" id="UP000027153"/>
    </source>
</evidence>
<keyword evidence="3" id="KW-1185">Reference proteome</keyword>
<proteinExistence type="predicted"/>